<gene>
    <name evidence="2" type="ORF">O181_005449</name>
</gene>
<dbReference type="Pfam" id="PF07727">
    <property type="entry name" value="RVT_2"/>
    <property type="match status" value="1"/>
</dbReference>
<organism evidence="2 3">
    <name type="scientific">Austropuccinia psidii MF-1</name>
    <dbReference type="NCBI Taxonomy" id="1389203"/>
    <lineage>
        <taxon>Eukaryota</taxon>
        <taxon>Fungi</taxon>
        <taxon>Dikarya</taxon>
        <taxon>Basidiomycota</taxon>
        <taxon>Pucciniomycotina</taxon>
        <taxon>Pucciniomycetes</taxon>
        <taxon>Pucciniales</taxon>
        <taxon>Sphaerophragmiaceae</taxon>
        <taxon>Austropuccinia</taxon>
    </lineage>
</organism>
<reference evidence="2" key="1">
    <citation type="submission" date="2021-03" db="EMBL/GenBank/DDBJ databases">
        <title>Draft genome sequence of rust myrtle Austropuccinia psidii MF-1, a brazilian biotype.</title>
        <authorList>
            <person name="Quecine M.C."/>
            <person name="Pachon D.M.R."/>
            <person name="Bonatelli M.L."/>
            <person name="Correr F.H."/>
            <person name="Franceschini L.M."/>
            <person name="Leite T.F."/>
            <person name="Margarido G.R.A."/>
            <person name="Almeida C.A."/>
            <person name="Ferrarezi J.A."/>
            <person name="Labate C.A."/>
        </authorList>
    </citation>
    <scope>NUCLEOTIDE SEQUENCE</scope>
    <source>
        <strain evidence="2">MF-1</strain>
    </source>
</reference>
<dbReference type="AlphaFoldDB" id="A0A9Q3BHG4"/>
<evidence type="ECO:0000313" key="3">
    <source>
        <dbReference type="Proteomes" id="UP000765509"/>
    </source>
</evidence>
<dbReference type="EMBL" id="AVOT02001113">
    <property type="protein sequence ID" value="MBW0465734.1"/>
    <property type="molecule type" value="Genomic_DNA"/>
</dbReference>
<proteinExistence type="predicted"/>
<comment type="caution">
    <text evidence="2">The sequence shown here is derived from an EMBL/GenBank/DDBJ whole genome shotgun (WGS) entry which is preliminary data.</text>
</comment>
<protein>
    <recommendedName>
        <fullName evidence="1">Reverse transcriptase Ty1/copia-type domain-containing protein</fullName>
    </recommendedName>
</protein>
<sequence length="335" mass="38039">MWLSAHVNNLIFSGCWNEDFKAKIKNFFGMEDLGSVKYALGIRITQYAEGISMIQDKVIQQIWSEFTLENAQPLTSPLPSSINDLKSHHLEPCQHPPFHYQRAIRLLQYLVQGACPNLTHSKILGMKELTLQLGQNNLQHDLNTIIGFSNAYWGGSKECKSFSSSLIYYQGAIGWCSHKQKVVALSSAGVEYNALTECSQDLLWLKQLLYKISTIECSGTLFSNNQSAIAITSNQIYHHGTRHINFGLHFIRDLIEKSEIQLKYLPTTNMVADSLTKNFPIQKSKITSRQCLEAKQRSLGMVVYWEKTLLGPCTNCHDAPQQTFQVQLLKITRLH</sequence>
<keyword evidence="3" id="KW-1185">Reference proteome</keyword>
<dbReference type="InterPro" id="IPR013103">
    <property type="entry name" value="RVT_2"/>
</dbReference>
<feature type="domain" description="Reverse transcriptase Ty1/copia-type" evidence="1">
    <location>
        <begin position="18"/>
        <end position="78"/>
    </location>
</feature>
<evidence type="ECO:0000259" key="1">
    <source>
        <dbReference type="Pfam" id="PF07727"/>
    </source>
</evidence>
<evidence type="ECO:0000313" key="2">
    <source>
        <dbReference type="EMBL" id="MBW0465734.1"/>
    </source>
</evidence>
<dbReference type="PANTHER" id="PTHR11439:SF467">
    <property type="entry name" value="INTEGRASE CATALYTIC DOMAIN-CONTAINING PROTEIN"/>
    <property type="match status" value="1"/>
</dbReference>
<name>A0A9Q3BHG4_9BASI</name>
<dbReference type="Proteomes" id="UP000765509">
    <property type="component" value="Unassembled WGS sequence"/>
</dbReference>
<accession>A0A9Q3BHG4</accession>
<dbReference type="CDD" id="cd09272">
    <property type="entry name" value="RNase_HI_RT_Ty1"/>
    <property type="match status" value="1"/>
</dbReference>
<dbReference type="PANTHER" id="PTHR11439">
    <property type="entry name" value="GAG-POL-RELATED RETROTRANSPOSON"/>
    <property type="match status" value="1"/>
</dbReference>
<dbReference type="OrthoDB" id="3344688at2759"/>